<keyword evidence="5 6" id="KW-0067">ATP-binding</keyword>
<evidence type="ECO:0000256" key="1">
    <source>
        <dbReference type="ARBA" id="ARBA00022527"/>
    </source>
</evidence>
<dbReference type="GO" id="GO:0050321">
    <property type="term" value="F:tau-protein kinase activity"/>
    <property type="evidence" value="ECO:0007669"/>
    <property type="project" value="TreeGrafter"/>
</dbReference>
<feature type="compositionally biased region" description="Basic and acidic residues" evidence="7">
    <location>
        <begin position="445"/>
        <end position="465"/>
    </location>
</feature>
<dbReference type="Pfam" id="PF00069">
    <property type="entry name" value="Pkinase"/>
    <property type="match status" value="1"/>
</dbReference>
<evidence type="ECO:0000256" key="2">
    <source>
        <dbReference type="ARBA" id="ARBA00022679"/>
    </source>
</evidence>
<evidence type="ECO:0000256" key="6">
    <source>
        <dbReference type="PROSITE-ProRule" id="PRU10141"/>
    </source>
</evidence>
<dbReference type="PANTHER" id="PTHR24346:SF93">
    <property type="entry name" value="NUAK FAMILY SNF1-LIKE KINASE 1"/>
    <property type="match status" value="1"/>
</dbReference>
<dbReference type="EMBL" id="GBGD01000269">
    <property type="protein sequence ID" value="JAC88620.1"/>
    <property type="molecule type" value="mRNA"/>
</dbReference>
<feature type="compositionally biased region" description="Low complexity" evidence="7">
    <location>
        <begin position="1014"/>
        <end position="1026"/>
    </location>
</feature>
<feature type="compositionally biased region" description="Basic and acidic residues" evidence="7">
    <location>
        <begin position="373"/>
        <end position="406"/>
    </location>
</feature>
<dbReference type="FunFam" id="1.10.510.10:FF:000389">
    <property type="entry name" value="Uncharacterized protein, isoform E"/>
    <property type="match status" value="1"/>
</dbReference>
<evidence type="ECO:0000256" key="3">
    <source>
        <dbReference type="ARBA" id="ARBA00022741"/>
    </source>
</evidence>
<evidence type="ECO:0000256" key="4">
    <source>
        <dbReference type="ARBA" id="ARBA00022777"/>
    </source>
</evidence>
<dbReference type="GO" id="GO:0005524">
    <property type="term" value="F:ATP binding"/>
    <property type="evidence" value="ECO:0007669"/>
    <property type="project" value="UniProtKB-UniRule"/>
</dbReference>
<dbReference type="AlphaFoldDB" id="A0A069DXK0"/>
<dbReference type="InterPro" id="IPR008271">
    <property type="entry name" value="Ser/Thr_kinase_AS"/>
</dbReference>
<evidence type="ECO:0000259" key="8">
    <source>
        <dbReference type="PROSITE" id="PS50011"/>
    </source>
</evidence>
<feature type="domain" description="Protein kinase" evidence="8">
    <location>
        <begin position="34"/>
        <end position="285"/>
    </location>
</feature>
<dbReference type="GO" id="GO:0005737">
    <property type="term" value="C:cytoplasm"/>
    <property type="evidence" value="ECO:0007669"/>
    <property type="project" value="TreeGrafter"/>
</dbReference>
<dbReference type="GO" id="GO:0000226">
    <property type="term" value="P:microtubule cytoskeleton organization"/>
    <property type="evidence" value="ECO:0007669"/>
    <property type="project" value="TreeGrafter"/>
</dbReference>
<protein>
    <submittedName>
        <fullName evidence="9">Putative serine/threonine protein kinase</fullName>
    </submittedName>
</protein>
<feature type="compositionally biased region" description="Basic and acidic residues" evidence="7">
    <location>
        <begin position="539"/>
        <end position="557"/>
    </location>
</feature>
<organism evidence="9">
    <name type="scientific">Panstrongylus megistus</name>
    <dbReference type="NCBI Taxonomy" id="65343"/>
    <lineage>
        <taxon>Eukaryota</taxon>
        <taxon>Metazoa</taxon>
        <taxon>Ecdysozoa</taxon>
        <taxon>Arthropoda</taxon>
        <taxon>Hexapoda</taxon>
        <taxon>Insecta</taxon>
        <taxon>Pterygota</taxon>
        <taxon>Neoptera</taxon>
        <taxon>Paraneoptera</taxon>
        <taxon>Hemiptera</taxon>
        <taxon>Heteroptera</taxon>
        <taxon>Panheteroptera</taxon>
        <taxon>Cimicomorpha</taxon>
        <taxon>Reduviidae</taxon>
        <taxon>Triatominae</taxon>
        <taxon>Panstrongylus</taxon>
    </lineage>
</organism>
<feature type="region of interest" description="Disordered" evidence="7">
    <location>
        <begin position="784"/>
        <end position="870"/>
    </location>
</feature>
<feature type="region of interest" description="Disordered" evidence="7">
    <location>
        <begin position="741"/>
        <end position="772"/>
    </location>
</feature>
<feature type="region of interest" description="Disordered" evidence="7">
    <location>
        <begin position="903"/>
        <end position="943"/>
    </location>
</feature>
<feature type="compositionally biased region" description="Basic and acidic residues" evidence="7">
    <location>
        <begin position="576"/>
        <end position="587"/>
    </location>
</feature>
<keyword evidence="4 9" id="KW-0418">Kinase</keyword>
<reference evidence="9" key="1">
    <citation type="journal article" date="2015" name="J. Med. Entomol.">
        <title>A Deep Insight Into the Sialotranscriptome of the Chagas Disease Vector, Panstrongylus megistus (Hemiptera: Heteroptera).</title>
        <authorList>
            <person name="Ribeiro J.M."/>
            <person name="Schwarz A."/>
            <person name="Francischetti I.M."/>
        </authorList>
    </citation>
    <scope>NUCLEOTIDE SEQUENCE</scope>
    <source>
        <tissue evidence="9">Salivary glands</tissue>
    </source>
</reference>
<feature type="compositionally biased region" description="Basic and acidic residues" evidence="7">
    <location>
        <begin position="665"/>
        <end position="683"/>
    </location>
</feature>
<feature type="compositionally biased region" description="Basic and acidic residues" evidence="7">
    <location>
        <begin position="507"/>
        <end position="520"/>
    </location>
</feature>
<dbReference type="PROSITE" id="PS00108">
    <property type="entry name" value="PROTEIN_KINASE_ST"/>
    <property type="match status" value="1"/>
</dbReference>
<dbReference type="SUPFAM" id="SSF56112">
    <property type="entry name" value="Protein kinase-like (PK-like)"/>
    <property type="match status" value="1"/>
</dbReference>
<dbReference type="PANTHER" id="PTHR24346">
    <property type="entry name" value="MAP/MICROTUBULE AFFINITY-REGULATING KINASE"/>
    <property type="match status" value="1"/>
</dbReference>
<accession>A0A069DXK0</accession>
<evidence type="ECO:0000256" key="7">
    <source>
        <dbReference type="SAM" id="MobiDB-lite"/>
    </source>
</evidence>
<feature type="region of interest" description="Disordered" evidence="7">
    <location>
        <begin position="665"/>
        <end position="704"/>
    </location>
</feature>
<feature type="compositionally biased region" description="Low complexity" evidence="7">
    <location>
        <begin position="825"/>
        <end position="868"/>
    </location>
</feature>
<dbReference type="SMART" id="SM00220">
    <property type="entry name" value="S_TKc"/>
    <property type="match status" value="1"/>
</dbReference>
<dbReference type="PROSITE" id="PS00107">
    <property type="entry name" value="PROTEIN_KINASE_ATP"/>
    <property type="match status" value="1"/>
</dbReference>
<keyword evidence="3 6" id="KW-0547">Nucleotide-binding</keyword>
<dbReference type="PROSITE" id="PS50011">
    <property type="entry name" value="PROTEIN_KINASE_DOM"/>
    <property type="match status" value="1"/>
</dbReference>
<name>A0A069DXK0_9HEMI</name>
<keyword evidence="2" id="KW-0808">Transferase</keyword>
<feature type="region of interest" description="Disordered" evidence="7">
    <location>
        <begin position="992"/>
        <end position="1026"/>
    </location>
</feature>
<feature type="compositionally biased region" description="Basic and acidic residues" evidence="7">
    <location>
        <begin position="800"/>
        <end position="819"/>
    </location>
</feature>
<sequence>MVVPESSINNIMGGLESTGGVTLHNHKRKLKQRFETIAKLGQGTYGKVQLGINKETGQEVAIKTIKKCKIETEADLIRIRREIQIMSSLRHPYIIHIYEVFENRDKMVLVMEYAAGGELYDYLSKQKVLEEGEARRIFRQIAMAVYYCHKHQICHRDLKLENILLDEKGNAKIADFGLSNVFDSNRLLSTFCGSPLYASPEIVKGVPYRGPEVDCWSLGVLLYTLVYGAMPFDGSNFKRLVRQISAGEYFEPKTPSSASDLIAGLLTVKGSDRLDIAAVCRHSWLAEEGKASCYLLAAELANEAPNRLDLLLALAPQEVSEEVVSEECVPPTVEKPPRSYSLSSLSTMQQQPLFQPVPLPTVPSAATAQSLPTEEREQEVSDKPKERKRERSSSRSRRKENEDEKPKKKAVKGKKKSEEKEIAPKEEMEKTMEEAIKISGEIMADEIKDEVPNELPKEGDKEEITTRQATTQVLEKVVKEPEEASETGSPKVPTEVKPKEKKGKKKDSKEDVKEEVKETVSEMPSSTKEEAANAAPKENLVKEKKTKPKPVETKPETETTSVSDVKTKSPELPSSPKEKEPKTEVVRRRSRVFEAAEMFNKNPSQVQDKPVQKKVFIPGVKVSDAKAAFERRSSLVPAAEKKSEFNLASTVNVNKLIENELKMAEKTEKEQKIQKEETEKDASVQEAVIEKPSPTTQPEDKPEYILASTVNVNKLVESELKQSEKEQKLKKENAIKVITHAISESELNEKKASTLPRRKLSRPTPPRMEPEHMVANTKVSQIIYPAPIPPPRPSLVKQDSAPREHIIPIHIEGRDEPPEKPPPLSKQSSIQSRTSSTASVSRQDSDSSTISASASTTAASTTAASTSTVNEPIRKSAREVIIPIAVEGGGFVTPSVSTLSKMSSVSESEEDVPARGFGLRSTRRRHNNQLESTDSLSSDEDDDNFEMLTTENLFSALFNRMRNLTHKLNADEMRPSFPRLFNHPIFDTPSRRLMETKSFSHDDPTPWRAKRDSSSPASSTSATLPRARVTVHVPMVVESSQYN</sequence>
<keyword evidence="1 9" id="KW-0723">Serine/threonine-protein kinase</keyword>
<feature type="region of interest" description="Disordered" evidence="7">
    <location>
        <begin position="323"/>
        <end position="587"/>
    </location>
</feature>
<evidence type="ECO:0000256" key="5">
    <source>
        <dbReference type="ARBA" id="ARBA00022840"/>
    </source>
</evidence>
<dbReference type="Gene3D" id="1.10.510.10">
    <property type="entry name" value="Transferase(Phosphotransferase) domain 1"/>
    <property type="match status" value="1"/>
</dbReference>
<proteinExistence type="evidence at transcript level"/>
<evidence type="ECO:0000313" key="9">
    <source>
        <dbReference type="EMBL" id="JAC88620.1"/>
    </source>
</evidence>
<dbReference type="GO" id="GO:0035556">
    <property type="term" value="P:intracellular signal transduction"/>
    <property type="evidence" value="ECO:0007669"/>
    <property type="project" value="TreeGrafter"/>
</dbReference>
<feature type="compositionally biased region" description="Basic and acidic residues" evidence="7">
    <location>
        <begin position="992"/>
        <end position="1013"/>
    </location>
</feature>
<dbReference type="FunFam" id="3.30.200.20:FF:000315">
    <property type="entry name" value="Calcium-dependent protein kinase 3"/>
    <property type="match status" value="1"/>
</dbReference>
<dbReference type="InterPro" id="IPR011009">
    <property type="entry name" value="Kinase-like_dom_sf"/>
</dbReference>
<dbReference type="InterPro" id="IPR000719">
    <property type="entry name" value="Prot_kinase_dom"/>
</dbReference>
<feature type="compositionally biased region" description="Basic and acidic residues" evidence="7">
    <location>
        <begin position="416"/>
        <end position="436"/>
    </location>
</feature>
<dbReference type="InterPro" id="IPR017441">
    <property type="entry name" value="Protein_kinase_ATP_BS"/>
</dbReference>
<feature type="binding site" evidence="6">
    <location>
        <position position="67"/>
    </location>
    <ligand>
        <name>ATP</name>
        <dbReference type="ChEBI" id="CHEBI:30616"/>
    </ligand>
</feature>